<sequence>MSLLLQRTARCIHRRRPISHLGQVNQVNSRIQSHLSNYRLHNNTQHNAHNARHFSSHPHDANPPTHQQSSKDQSYSLLYARSPARSFYPRTTLAFSSFNTLYWLWYTFDFTPSVNASAYEKASLQQIDLETLDLLLVDTTMGYVGLGMALVIWGGSIWYPKHLVSAIWKSEGDDGGLAVSTLSLPFVQVPSILGGTNTEFSKEQLQSESSVKFFNRGEIGVVGDRDTNEILIKLDGDLGKKRGHLALQVIDPTASDPDTETGPFSVLNKKNYLLDIESEEEIVEGAKDVLLKALLFRAFERNDPSTVGKRQRVKEDVDDEEYVPIRPKFGKGKKKR</sequence>
<gene>
    <name evidence="2" type="ORF">ACHAWO_002304</name>
</gene>
<protein>
    <recommendedName>
        <fullName evidence="4">Photosystem I assembly protein Ycf4</fullName>
    </recommendedName>
</protein>
<evidence type="ECO:0000256" key="1">
    <source>
        <dbReference type="SAM" id="MobiDB-lite"/>
    </source>
</evidence>
<evidence type="ECO:0000313" key="3">
    <source>
        <dbReference type="Proteomes" id="UP001530400"/>
    </source>
</evidence>
<keyword evidence="3" id="KW-1185">Reference proteome</keyword>
<name>A0ABD3Q1V6_9STRA</name>
<proteinExistence type="predicted"/>
<evidence type="ECO:0008006" key="4">
    <source>
        <dbReference type="Google" id="ProtNLM"/>
    </source>
</evidence>
<dbReference type="Proteomes" id="UP001530400">
    <property type="component" value="Unassembled WGS sequence"/>
</dbReference>
<accession>A0ABD3Q1V6</accession>
<evidence type="ECO:0000313" key="2">
    <source>
        <dbReference type="EMBL" id="KAL3793924.1"/>
    </source>
</evidence>
<dbReference type="AlphaFoldDB" id="A0ABD3Q1V6"/>
<comment type="caution">
    <text evidence="2">The sequence shown here is derived from an EMBL/GenBank/DDBJ whole genome shotgun (WGS) entry which is preliminary data.</text>
</comment>
<feature type="region of interest" description="Disordered" evidence="1">
    <location>
        <begin position="49"/>
        <end position="72"/>
    </location>
</feature>
<dbReference type="EMBL" id="JALLPJ020000376">
    <property type="protein sequence ID" value="KAL3793924.1"/>
    <property type="molecule type" value="Genomic_DNA"/>
</dbReference>
<reference evidence="2 3" key="1">
    <citation type="submission" date="2024-10" db="EMBL/GenBank/DDBJ databases">
        <title>Updated reference genomes for cyclostephanoid diatoms.</title>
        <authorList>
            <person name="Roberts W.R."/>
            <person name="Alverson A.J."/>
        </authorList>
    </citation>
    <scope>NUCLEOTIDE SEQUENCE [LARGE SCALE GENOMIC DNA]</scope>
    <source>
        <strain evidence="2 3">AJA010-31</strain>
    </source>
</reference>
<organism evidence="2 3">
    <name type="scientific">Cyclotella atomus</name>
    <dbReference type="NCBI Taxonomy" id="382360"/>
    <lineage>
        <taxon>Eukaryota</taxon>
        <taxon>Sar</taxon>
        <taxon>Stramenopiles</taxon>
        <taxon>Ochrophyta</taxon>
        <taxon>Bacillariophyta</taxon>
        <taxon>Coscinodiscophyceae</taxon>
        <taxon>Thalassiosirophycidae</taxon>
        <taxon>Stephanodiscales</taxon>
        <taxon>Stephanodiscaceae</taxon>
        <taxon>Cyclotella</taxon>
    </lineage>
</organism>